<evidence type="ECO:0000313" key="1">
    <source>
        <dbReference type="EMBL" id="KIA92384.1"/>
    </source>
</evidence>
<protein>
    <submittedName>
        <fullName evidence="1">Uncharacterized protein</fullName>
    </submittedName>
</protein>
<reference evidence="1 2" key="1">
    <citation type="submission" date="2014-10" db="EMBL/GenBank/DDBJ databases">
        <title>Pedobacter Kyungheensis.</title>
        <authorList>
            <person name="Anderson B.M."/>
            <person name="Newman J.D."/>
        </authorList>
    </citation>
    <scope>NUCLEOTIDE SEQUENCE [LARGE SCALE GENOMIC DNA]</scope>
    <source>
        <strain evidence="1 2">KACC 16221</strain>
    </source>
</reference>
<gene>
    <name evidence="1" type="ORF">OC25_17055</name>
</gene>
<proteinExistence type="predicted"/>
<comment type="caution">
    <text evidence="1">The sequence shown here is derived from an EMBL/GenBank/DDBJ whole genome shotgun (WGS) entry which is preliminary data.</text>
</comment>
<organism evidence="1 2">
    <name type="scientific">Pedobacter kyungheensis</name>
    <dbReference type="NCBI Taxonomy" id="1069985"/>
    <lineage>
        <taxon>Bacteria</taxon>
        <taxon>Pseudomonadati</taxon>
        <taxon>Bacteroidota</taxon>
        <taxon>Sphingobacteriia</taxon>
        <taxon>Sphingobacteriales</taxon>
        <taxon>Sphingobacteriaceae</taxon>
        <taxon>Pedobacter</taxon>
    </lineage>
</organism>
<dbReference type="Proteomes" id="UP000031246">
    <property type="component" value="Unassembled WGS sequence"/>
</dbReference>
<name>A0A0C1FWX1_9SPHI</name>
<evidence type="ECO:0000313" key="2">
    <source>
        <dbReference type="Proteomes" id="UP000031246"/>
    </source>
</evidence>
<dbReference type="EMBL" id="JSYN01000020">
    <property type="protein sequence ID" value="KIA92384.1"/>
    <property type="molecule type" value="Genomic_DNA"/>
</dbReference>
<sequence length="74" mass="8304">MINSQSIKIPACAGATVPVWEICVQFLRFAIGVRKDDLSKKVNLSFPFEGKPLMVVTLNLFQGLSNHEMLKQVR</sequence>
<accession>A0A0C1FWX1</accession>
<keyword evidence="2" id="KW-1185">Reference proteome</keyword>
<dbReference type="AlphaFoldDB" id="A0A0C1FWX1"/>